<keyword evidence="2" id="KW-1185">Reference proteome</keyword>
<reference evidence="1 2" key="1">
    <citation type="submission" date="2020-03" db="EMBL/GenBank/DDBJ databases">
        <title>Sequencing the genomes of 1000 actinobacteria strains.</title>
        <authorList>
            <person name="Klenk H.-P."/>
        </authorList>
    </citation>
    <scope>NUCLEOTIDE SEQUENCE [LARGE SCALE GENOMIC DNA]</scope>
    <source>
        <strain evidence="1 2">DSM 45685</strain>
    </source>
</reference>
<evidence type="ECO:0000313" key="2">
    <source>
        <dbReference type="Proteomes" id="UP000545493"/>
    </source>
</evidence>
<gene>
    <name evidence="1" type="ORF">FHU38_002463</name>
</gene>
<dbReference type="EMBL" id="JAAOYM010000001">
    <property type="protein sequence ID" value="NIJ12119.1"/>
    <property type="molecule type" value="Genomic_DNA"/>
</dbReference>
<dbReference type="Proteomes" id="UP000545493">
    <property type="component" value="Unassembled WGS sequence"/>
</dbReference>
<proteinExistence type="predicted"/>
<comment type="caution">
    <text evidence="1">The sequence shown here is derived from an EMBL/GenBank/DDBJ whole genome shotgun (WGS) entry which is preliminary data.</text>
</comment>
<sequence>MKDLISASTRGQFRQLMTDSRVAAIDAAFQDAGFAPNPDCTYDDSNVRRTYTPGVPRIGRLD</sequence>
<organism evidence="1 2">
    <name type="scientific">Saccharomonospora amisosensis</name>
    <dbReference type="NCBI Taxonomy" id="1128677"/>
    <lineage>
        <taxon>Bacteria</taxon>
        <taxon>Bacillati</taxon>
        <taxon>Actinomycetota</taxon>
        <taxon>Actinomycetes</taxon>
        <taxon>Pseudonocardiales</taxon>
        <taxon>Pseudonocardiaceae</taxon>
        <taxon>Saccharomonospora</taxon>
    </lineage>
</organism>
<protein>
    <submittedName>
        <fullName evidence="1">Uncharacterized protein</fullName>
    </submittedName>
</protein>
<accession>A0A7X5UQZ2</accession>
<name>A0A7X5UQZ2_9PSEU</name>
<dbReference type="RefSeq" id="WP_167170415.1">
    <property type="nucleotide sequence ID" value="NZ_JAAOYM010000001.1"/>
</dbReference>
<evidence type="ECO:0000313" key="1">
    <source>
        <dbReference type="EMBL" id="NIJ12119.1"/>
    </source>
</evidence>
<dbReference type="AlphaFoldDB" id="A0A7X5UQZ2"/>